<gene>
    <name evidence="2" type="ORF">FSB_LOCUS16363</name>
</gene>
<evidence type="ECO:0000313" key="2">
    <source>
        <dbReference type="EMBL" id="SPC88481.1"/>
    </source>
</evidence>
<feature type="compositionally biased region" description="Basic residues" evidence="1">
    <location>
        <begin position="1"/>
        <end position="14"/>
    </location>
</feature>
<evidence type="ECO:0000256" key="1">
    <source>
        <dbReference type="SAM" id="MobiDB-lite"/>
    </source>
</evidence>
<proteinExistence type="predicted"/>
<reference evidence="2" key="1">
    <citation type="submission" date="2018-02" db="EMBL/GenBank/DDBJ databases">
        <authorList>
            <person name="Cohen D.B."/>
            <person name="Kent A.D."/>
        </authorList>
    </citation>
    <scope>NUCLEOTIDE SEQUENCE</scope>
</reference>
<sequence>MLKRGGRGKGRGRPPKSTLLEKSNESSLPLSAQVTSWADDALMVSMRWFSLRLRAVMLGGG</sequence>
<accession>A0A2N9FNK0</accession>
<feature type="region of interest" description="Disordered" evidence="1">
    <location>
        <begin position="1"/>
        <end position="27"/>
    </location>
</feature>
<name>A0A2N9FNK0_FAGSY</name>
<dbReference type="EMBL" id="OIVN01001001">
    <property type="protein sequence ID" value="SPC88481.1"/>
    <property type="molecule type" value="Genomic_DNA"/>
</dbReference>
<organism evidence="2">
    <name type="scientific">Fagus sylvatica</name>
    <name type="common">Beechnut</name>
    <dbReference type="NCBI Taxonomy" id="28930"/>
    <lineage>
        <taxon>Eukaryota</taxon>
        <taxon>Viridiplantae</taxon>
        <taxon>Streptophyta</taxon>
        <taxon>Embryophyta</taxon>
        <taxon>Tracheophyta</taxon>
        <taxon>Spermatophyta</taxon>
        <taxon>Magnoliopsida</taxon>
        <taxon>eudicotyledons</taxon>
        <taxon>Gunneridae</taxon>
        <taxon>Pentapetalae</taxon>
        <taxon>rosids</taxon>
        <taxon>fabids</taxon>
        <taxon>Fagales</taxon>
        <taxon>Fagaceae</taxon>
        <taxon>Fagus</taxon>
    </lineage>
</organism>
<dbReference type="AlphaFoldDB" id="A0A2N9FNK0"/>
<protein>
    <submittedName>
        <fullName evidence="2">Uncharacterized protein</fullName>
    </submittedName>
</protein>